<dbReference type="InterPro" id="IPR020904">
    <property type="entry name" value="Sc_DH/Rdtase_CS"/>
</dbReference>
<evidence type="ECO:0000313" key="4">
    <source>
        <dbReference type="Proteomes" id="UP001152747"/>
    </source>
</evidence>
<dbReference type="GO" id="GO:0016491">
    <property type="term" value="F:oxidoreductase activity"/>
    <property type="evidence" value="ECO:0007669"/>
    <property type="project" value="UniProtKB-KW"/>
</dbReference>
<dbReference type="FunFam" id="3.40.50.720:FF:000084">
    <property type="entry name" value="Short-chain dehydrogenase reductase"/>
    <property type="match status" value="1"/>
</dbReference>
<accession>A0A9P1I4A4</accession>
<dbReference type="AlphaFoldDB" id="A0A9P1I4A4"/>
<comment type="similarity">
    <text evidence="2">Belongs to the short-chain dehydrogenases/reductases (SDR) family.</text>
</comment>
<dbReference type="InterPro" id="IPR036291">
    <property type="entry name" value="NAD(P)-bd_dom_sf"/>
</dbReference>
<dbReference type="Pfam" id="PF00106">
    <property type="entry name" value="adh_short"/>
    <property type="match status" value="1"/>
</dbReference>
<dbReference type="EMBL" id="CANHGI010000001">
    <property type="protein sequence ID" value="CAI5437937.1"/>
    <property type="molecule type" value="Genomic_DNA"/>
</dbReference>
<evidence type="ECO:0000313" key="3">
    <source>
        <dbReference type="EMBL" id="CAI5437937.1"/>
    </source>
</evidence>
<reference evidence="3" key="1">
    <citation type="submission" date="2022-11" db="EMBL/GenBank/DDBJ databases">
        <authorList>
            <person name="Kikuchi T."/>
        </authorList>
    </citation>
    <scope>NUCLEOTIDE SEQUENCE</scope>
    <source>
        <strain evidence="3">PS1010</strain>
    </source>
</reference>
<comment type="caution">
    <text evidence="3">The sequence shown here is derived from an EMBL/GenBank/DDBJ whole genome shotgun (WGS) entry which is preliminary data.</text>
</comment>
<dbReference type="PANTHER" id="PTHR44115">
    <property type="entry name" value="PROTEIN CBG09704"/>
    <property type="match status" value="1"/>
</dbReference>
<dbReference type="PRINTS" id="PR00080">
    <property type="entry name" value="SDRFAMILY"/>
</dbReference>
<proteinExistence type="inferred from homology"/>
<evidence type="ECO:0000256" key="1">
    <source>
        <dbReference type="ARBA" id="ARBA00023002"/>
    </source>
</evidence>
<dbReference type="PANTHER" id="PTHR44115:SF4">
    <property type="entry name" value="OXIDOREDUCTASE"/>
    <property type="match status" value="1"/>
</dbReference>
<keyword evidence="4" id="KW-1185">Reference proteome</keyword>
<organism evidence="3 4">
    <name type="scientific">Caenorhabditis angaria</name>
    <dbReference type="NCBI Taxonomy" id="860376"/>
    <lineage>
        <taxon>Eukaryota</taxon>
        <taxon>Metazoa</taxon>
        <taxon>Ecdysozoa</taxon>
        <taxon>Nematoda</taxon>
        <taxon>Chromadorea</taxon>
        <taxon>Rhabditida</taxon>
        <taxon>Rhabditina</taxon>
        <taxon>Rhabditomorpha</taxon>
        <taxon>Rhabditoidea</taxon>
        <taxon>Rhabditidae</taxon>
        <taxon>Peloderinae</taxon>
        <taxon>Caenorhabditis</taxon>
    </lineage>
</organism>
<name>A0A9P1I4A4_9PELO</name>
<gene>
    <name evidence="3" type="ORF">CAMP_LOCUS574</name>
</gene>
<sequence length="278" mass="29736">MARFSNKVAIITGSSNGIGRATAIILAKDGAKVTITGRNAERLEETKQQIIAAGIGSENINVIVGDITTTEIQDKIINSTIEKFGKINILVNNAGAPFMDSVGTLGFSQDISIYDSTFELNLRSIVILTQKARPYLEATKGEIINVSSITSGPQAHSGIPFYSMSKAALDQFTRNIAIELIPFGVRVNCVNPGLVVTGFPQAMGTPLEASKTIYDFMGSNRDCIPIGKTADPSDIGNIIAFLADRSQSFYIVGQTIQADGGTTLIMAMNTHNLMELLK</sequence>
<dbReference type="SUPFAM" id="SSF51735">
    <property type="entry name" value="NAD(P)-binding Rossmann-fold domains"/>
    <property type="match status" value="1"/>
</dbReference>
<dbReference type="InterPro" id="IPR002347">
    <property type="entry name" value="SDR_fam"/>
</dbReference>
<dbReference type="Gene3D" id="3.40.50.720">
    <property type="entry name" value="NAD(P)-binding Rossmann-like Domain"/>
    <property type="match status" value="1"/>
</dbReference>
<dbReference type="Proteomes" id="UP001152747">
    <property type="component" value="Unassembled WGS sequence"/>
</dbReference>
<dbReference type="OrthoDB" id="47007at2759"/>
<keyword evidence="1" id="KW-0560">Oxidoreductase</keyword>
<evidence type="ECO:0000256" key="2">
    <source>
        <dbReference type="RuleBase" id="RU000363"/>
    </source>
</evidence>
<protein>
    <submittedName>
        <fullName evidence="3">Uncharacterized protein</fullName>
    </submittedName>
</protein>
<dbReference type="PROSITE" id="PS00061">
    <property type="entry name" value="ADH_SHORT"/>
    <property type="match status" value="1"/>
</dbReference>
<dbReference type="PRINTS" id="PR00081">
    <property type="entry name" value="GDHRDH"/>
</dbReference>